<evidence type="ECO:0000256" key="1">
    <source>
        <dbReference type="ARBA" id="ARBA00004141"/>
    </source>
</evidence>
<dbReference type="EMBL" id="SRLO01001567">
    <property type="protein sequence ID" value="TNN36819.1"/>
    <property type="molecule type" value="Genomic_DNA"/>
</dbReference>
<sequence>MGLEGWREATMLENMSRRNRSLLSLSLTSLALTLSVSAFCTSYWCEGTHKVVKPLCLSPVKLRNCGQNNSQPYTTETPTPDPRQQATNVTLSPLQKEELASIKKKQMANAVQYIWETGEDKYMLRYFHTGFWLSCEKHNEGEDQEEKCRSFIELTPGETQGVLWLSVISEFMYIGLLAMGFLLMCVEVICLCAKREMNALKINAYAAMCTVLSGLMGMVAHMMYTTVFQMTVSIGPKDWRPQTWDYSWSFAMAWLSFSCCMAAAVATLNSYTKTLIEMKHRARVRLEDARAAICAPSYEEVVRAGGEGVYSVSQLIQLGQQGALIDPQWPRGVGPAVGPLVYGASGALLVGGGGLGVGGVGNGMRMGGSGVGMGGMGAAGGAGGIGVGVPGFGGNGVGMGGMGMGAGGGAGRMGMMGYGVKGVGMDGMGASGGAGGMGMMGYGANGVGMDGMGASGGAGGMGMMGYEANGLRREGMGASGGAGGVAHFGGNGVGMEGMGAVGRVGGVRGCGMGGRRLVDPHGAVVVEGCCVEGCEDCEWEMDEIDYALQDEREDSLC</sequence>
<dbReference type="AlphaFoldDB" id="A0A4Z2F6M1"/>
<protein>
    <submittedName>
        <fullName evidence="7">Germ cell-specific gene 1-like protein</fullName>
    </submittedName>
</protein>
<evidence type="ECO:0000256" key="3">
    <source>
        <dbReference type="ARBA" id="ARBA00022692"/>
    </source>
</evidence>
<accession>A0A4Z2F6M1</accession>
<dbReference type="InterPro" id="IPR012478">
    <property type="entry name" value="GSG-1"/>
</dbReference>
<dbReference type="InterPro" id="IPR050579">
    <property type="entry name" value="PMP-22/EMP/MP20-like"/>
</dbReference>
<evidence type="ECO:0000256" key="6">
    <source>
        <dbReference type="SAM" id="Phobius"/>
    </source>
</evidence>
<keyword evidence="8" id="KW-1185">Reference proteome</keyword>
<evidence type="ECO:0000313" key="7">
    <source>
        <dbReference type="EMBL" id="TNN36819.1"/>
    </source>
</evidence>
<evidence type="ECO:0000313" key="8">
    <source>
        <dbReference type="Proteomes" id="UP000314294"/>
    </source>
</evidence>
<keyword evidence="3 6" id="KW-0812">Transmembrane</keyword>
<keyword evidence="5 6" id="KW-0472">Membrane</keyword>
<organism evidence="7 8">
    <name type="scientific">Liparis tanakae</name>
    <name type="common">Tanaka's snailfish</name>
    <dbReference type="NCBI Taxonomy" id="230148"/>
    <lineage>
        <taxon>Eukaryota</taxon>
        <taxon>Metazoa</taxon>
        <taxon>Chordata</taxon>
        <taxon>Craniata</taxon>
        <taxon>Vertebrata</taxon>
        <taxon>Euteleostomi</taxon>
        <taxon>Actinopterygii</taxon>
        <taxon>Neopterygii</taxon>
        <taxon>Teleostei</taxon>
        <taxon>Neoteleostei</taxon>
        <taxon>Acanthomorphata</taxon>
        <taxon>Eupercaria</taxon>
        <taxon>Perciformes</taxon>
        <taxon>Cottioidei</taxon>
        <taxon>Cottales</taxon>
        <taxon>Liparidae</taxon>
        <taxon>Liparis</taxon>
    </lineage>
</organism>
<dbReference type="PANTHER" id="PTHR10671:SF78">
    <property type="entry name" value="SI:CH211-232M10.6"/>
    <property type="match status" value="1"/>
</dbReference>
<reference evidence="7 8" key="1">
    <citation type="submission" date="2019-03" db="EMBL/GenBank/DDBJ databases">
        <title>First draft genome of Liparis tanakae, snailfish: a comprehensive survey of snailfish specific genes.</title>
        <authorList>
            <person name="Kim W."/>
            <person name="Song I."/>
            <person name="Jeong J.-H."/>
            <person name="Kim D."/>
            <person name="Kim S."/>
            <person name="Ryu S."/>
            <person name="Song J.Y."/>
            <person name="Lee S.K."/>
        </authorList>
    </citation>
    <scope>NUCLEOTIDE SEQUENCE [LARGE SCALE GENOMIC DNA]</scope>
    <source>
        <tissue evidence="7">Muscle</tissue>
    </source>
</reference>
<gene>
    <name evidence="7" type="primary">gsg1l_1</name>
    <name evidence="7" type="ORF">EYF80_053010</name>
</gene>
<comment type="caution">
    <text evidence="7">The sequence shown here is derived from an EMBL/GenBank/DDBJ whole genome shotgun (WGS) entry which is preliminary data.</text>
</comment>
<evidence type="ECO:0000256" key="4">
    <source>
        <dbReference type="ARBA" id="ARBA00022989"/>
    </source>
</evidence>
<comment type="similarity">
    <text evidence="2">Belongs to the GSG1 family.</text>
</comment>
<feature type="transmembrane region" description="Helical" evidence="6">
    <location>
        <begin position="171"/>
        <end position="193"/>
    </location>
</feature>
<dbReference type="Gene3D" id="1.20.140.150">
    <property type="match status" value="1"/>
</dbReference>
<dbReference type="OrthoDB" id="10001768at2759"/>
<evidence type="ECO:0000256" key="2">
    <source>
        <dbReference type="ARBA" id="ARBA00007425"/>
    </source>
</evidence>
<feature type="transmembrane region" description="Helical" evidence="6">
    <location>
        <begin position="205"/>
        <end position="228"/>
    </location>
</feature>
<dbReference type="PANTHER" id="PTHR10671">
    <property type="entry name" value="EPITHELIAL MEMBRANE PROTEIN-RELATED"/>
    <property type="match status" value="1"/>
</dbReference>
<keyword evidence="4 6" id="KW-1133">Transmembrane helix</keyword>
<feature type="transmembrane region" description="Helical" evidence="6">
    <location>
        <begin position="248"/>
        <end position="271"/>
    </location>
</feature>
<dbReference type="Pfam" id="PF07803">
    <property type="entry name" value="GSG-1"/>
    <property type="match status" value="1"/>
</dbReference>
<evidence type="ECO:0000256" key="5">
    <source>
        <dbReference type="ARBA" id="ARBA00023136"/>
    </source>
</evidence>
<comment type="subcellular location">
    <subcellularLocation>
        <location evidence="1">Membrane</location>
        <topology evidence="1">Multi-pass membrane protein</topology>
    </subcellularLocation>
</comment>
<name>A0A4Z2F6M1_9TELE</name>
<dbReference type="Proteomes" id="UP000314294">
    <property type="component" value="Unassembled WGS sequence"/>
</dbReference>
<proteinExistence type="inferred from homology"/>
<dbReference type="GO" id="GO:0005886">
    <property type="term" value="C:plasma membrane"/>
    <property type="evidence" value="ECO:0007669"/>
    <property type="project" value="TreeGrafter"/>
</dbReference>